<keyword evidence="3" id="KW-0560">Oxidoreductase</keyword>
<dbReference type="Gene3D" id="3.40.50.720">
    <property type="entry name" value="NAD(P)-binding Rossmann-like Domain"/>
    <property type="match status" value="1"/>
</dbReference>
<dbReference type="PRINTS" id="PR00463">
    <property type="entry name" value="EP450I"/>
</dbReference>
<comment type="cofactor">
    <cofactor evidence="5">
        <name>heme</name>
        <dbReference type="ChEBI" id="CHEBI:30413"/>
    </cofactor>
</comment>
<dbReference type="EMBL" id="LCTW02000132">
    <property type="protein sequence ID" value="KXX78133.1"/>
    <property type="molecule type" value="Genomic_DNA"/>
</dbReference>
<dbReference type="Proteomes" id="UP000078237">
    <property type="component" value="Unassembled WGS sequence"/>
</dbReference>
<evidence type="ECO:0000256" key="3">
    <source>
        <dbReference type="ARBA" id="ARBA00023002"/>
    </source>
</evidence>
<keyword evidence="5" id="KW-0349">Heme</keyword>
<feature type="domain" description="NmrA-like" evidence="7">
    <location>
        <begin position="544"/>
        <end position="693"/>
    </location>
</feature>
<dbReference type="PANTHER" id="PTHR46300">
    <property type="entry name" value="P450, PUTATIVE (EUROFUNG)-RELATED-RELATED"/>
    <property type="match status" value="1"/>
</dbReference>
<dbReference type="InterPro" id="IPR036291">
    <property type="entry name" value="NAD(P)-bd_dom_sf"/>
</dbReference>
<keyword evidence="2 5" id="KW-0479">Metal-binding</keyword>
<dbReference type="SUPFAM" id="SSF51735">
    <property type="entry name" value="NAD(P)-binding Rossmann-fold domains"/>
    <property type="match status" value="1"/>
</dbReference>
<feature type="compositionally biased region" description="Basic and acidic residues" evidence="6">
    <location>
        <begin position="499"/>
        <end position="519"/>
    </location>
</feature>
<organism evidence="8 9">
    <name type="scientific">Madurella mycetomatis</name>
    <dbReference type="NCBI Taxonomy" id="100816"/>
    <lineage>
        <taxon>Eukaryota</taxon>
        <taxon>Fungi</taxon>
        <taxon>Dikarya</taxon>
        <taxon>Ascomycota</taxon>
        <taxon>Pezizomycotina</taxon>
        <taxon>Sordariomycetes</taxon>
        <taxon>Sordariomycetidae</taxon>
        <taxon>Sordariales</taxon>
        <taxon>Sordariales incertae sedis</taxon>
        <taxon>Madurella</taxon>
    </lineage>
</organism>
<keyword evidence="4 5" id="KW-0408">Iron</keyword>
<dbReference type="STRING" id="100816.A0A175W394"/>
<evidence type="ECO:0000256" key="2">
    <source>
        <dbReference type="ARBA" id="ARBA00022723"/>
    </source>
</evidence>
<proteinExistence type="inferred from homology"/>
<keyword evidence="9" id="KW-1185">Reference proteome</keyword>
<dbReference type="PROSITE" id="PS00086">
    <property type="entry name" value="CYTOCHROME_P450"/>
    <property type="match status" value="1"/>
</dbReference>
<dbReference type="Pfam" id="PF05368">
    <property type="entry name" value="NmrA"/>
    <property type="match status" value="1"/>
</dbReference>
<evidence type="ECO:0000313" key="9">
    <source>
        <dbReference type="Proteomes" id="UP000078237"/>
    </source>
</evidence>
<evidence type="ECO:0000259" key="7">
    <source>
        <dbReference type="Pfam" id="PF05368"/>
    </source>
</evidence>
<reference evidence="8 9" key="1">
    <citation type="journal article" date="2016" name="Genome Announc.">
        <title>Genome Sequence of Madurella mycetomatis mm55, Isolated from a Human Mycetoma Case in Sudan.</title>
        <authorList>
            <person name="Smit S."/>
            <person name="Derks M.F."/>
            <person name="Bervoets S."/>
            <person name="Fahal A."/>
            <person name="van Leeuwen W."/>
            <person name="van Belkum A."/>
            <person name="van de Sande W.W."/>
        </authorList>
    </citation>
    <scope>NUCLEOTIDE SEQUENCE [LARGE SCALE GENOMIC DNA]</scope>
    <source>
        <strain evidence="9">mm55</strain>
    </source>
</reference>
<dbReference type="InterPro" id="IPR008030">
    <property type="entry name" value="NmrA-like"/>
</dbReference>
<dbReference type="OrthoDB" id="1103324at2759"/>
<dbReference type="InterPro" id="IPR017972">
    <property type="entry name" value="Cyt_P450_CS"/>
</dbReference>
<name>A0A175W394_9PEZI</name>
<dbReference type="InterPro" id="IPR050364">
    <property type="entry name" value="Cytochrome_P450_fung"/>
</dbReference>
<gene>
    <name evidence="8" type="ORF">MMYC01_205108</name>
</gene>
<dbReference type="VEuPathDB" id="FungiDB:MMYC01_205108"/>
<dbReference type="GO" id="GO:0016705">
    <property type="term" value="F:oxidoreductase activity, acting on paired donors, with incorporation or reduction of molecular oxygen"/>
    <property type="evidence" value="ECO:0007669"/>
    <property type="project" value="InterPro"/>
</dbReference>
<dbReference type="GO" id="GO:0004497">
    <property type="term" value="F:monooxygenase activity"/>
    <property type="evidence" value="ECO:0007669"/>
    <property type="project" value="InterPro"/>
</dbReference>
<dbReference type="SUPFAM" id="SSF48264">
    <property type="entry name" value="Cytochrome P450"/>
    <property type="match status" value="1"/>
</dbReference>
<protein>
    <submittedName>
        <fullName evidence="8">Fumitremorgin C synthase</fullName>
    </submittedName>
</protein>
<dbReference type="InterPro" id="IPR036396">
    <property type="entry name" value="Cyt_P450_sf"/>
</dbReference>
<dbReference type="Pfam" id="PF00067">
    <property type="entry name" value="p450"/>
    <property type="match status" value="1"/>
</dbReference>
<comment type="caution">
    <text evidence="8">The sequence shown here is derived from an EMBL/GenBank/DDBJ whole genome shotgun (WGS) entry which is preliminary data.</text>
</comment>
<dbReference type="GO" id="GO:0005506">
    <property type="term" value="F:iron ion binding"/>
    <property type="evidence" value="ECO:0007669"/>
    <property type="project" value="InterPro"/>
</dbReference>
<dbReference type="Gene3D" id="1.10.630.10">
    <property type="entry name" value="Cytochrome P450"/>
    <property type="match status" value="1"/>
</dbReference>
<comment type="similarity">
    <text evidence="1">Belongs to the cytochrome P450 family.</text>
</comment>
<evidence type="ECO:0000313" key="8">
    <source>
        <dbReference type="EMBL" id="KXX78133.1"/>
    </source>
</evidence>
<dbReference type="InterPro" id="IPR002401">
    <property type="entry name" value="Cyt_P450_E_grp-I"/>
</dbReference>
<evidence type="ECO:0000256" key="5">
    <source>
        <dbReference type="PIRSR" id="PIRSR602401-1"/>
    </source>
</evidence>
<dbReference type="GO" id="GO:0020037">
    <property type="term" value="F:heme binding"/>
    <property type="evidence" value="ECO:0007669"/>
    <property type="project" value="InterPro"/>
</dbReference>
<accession>A0A175W394</accession>
<sequence>MHTIILWFLGVVIFGAAITQFIKVFRRLNDPKGPPGPTLIPYIGRVHDLPIQFMWLKFKEWADKYGSGGFYRTEMLGAKFLIITDEKIAEDLLVRRAKYNSDRPQIQSLFDSKSSCGSMEYLPLMGRNEYWARQRKLTHAYLTGAASARYYGVMYFEAKRWLARLIQHPDNFQNSLEDMSSKIMCQLTWDDPSVSEALTKSAWGLLTQMSPAGPITNVLTPLWHLPYYLNPWKIAERKRHDEQQAWWMERLLVSKARLRKGELRHCWTRQFLEKTALKTSISGDYEASCVLGMLALVGIITVAGPLSYWLVAMVHHPEWQEAVQREVDEMCGGRLPTIEDAPKLPILRACIKETMRWRPNLPTGVAHEAEIDDVYNGCFIPKGTRLLPLDWAFLRNPEKYPDPENFRPERWLEPGWPTYQEPLTRYPTIKGMTSFGWGQRQCLGQSVTQDELIVACGALAWCFNLKRKRDTTTGNDLPVPLDKCNSLLLIKPDPFQMKFEPRSQDPPERAYESPYKADDTNPVEQHARSSTVPPLSFRINQNAKTPLIIGATGKQGGAVIDALLSLDPTRARFTTPAVTRDTASPAAQRRMAKLPTSYNNIQLIQADLVDAPEAGCDLGRFSIQPSLGPGISPDREIAQGTQGIDCTVSAGVEHLIYSSVERGGDDRSWSNPTPAPHSQTKYHIERHLHDATSPGKPGAGVGWTILRPAAFKDNLTPEFRTSIFLAVMRNYLGEDGKTPQWVATVDIGYIRGQGIYESRGVKGEGRWFGGGRIIICADEWHL</sequence>
<feature type="binding site" description="axial binding residue" evidence="5">
    <location>
        <position position="442"/>
    </location>
    <ligand>
        <name>heme</name>
        <dbReference type="ChEBI" id="CHEBI:30413"/>
    </ligand>
    <ligandPart>
        <name>Fe</name>
        <dbReference type="ChEBI" id="CHEBI:18248"/>
    </ligandPart>
</feature>
<feature type="region of interest" description="Disordered" evidence="6">
    <location>
        <begin position="496"/>
        <end position="532"/>
    </location>
</feature>
<dbReference type="PANTHER" id="PTHR46300:SF6">
    <property type="entry name" value="CYTOCHROME P450 2C30"/>
    <property type="match status" value="1"/>
</dbReference>
<evidence type="ECO:0000256" key="1">
    <source>
        <dbReference type="ARBA" id="ARBA00010617"/>
    </source>
</evidence>
<dbReference type="AlphaFoldDB" id="A0A175W394"/>
<dbReference type="InterPro" id="IPR001128">
    <property type="entry name" value="Cyt_P450"/>
</dbReference>
<evidence type="ECO:0000256" key="6">
    <source>
        <dbReference type="SAM" id="MobiDB-lite"/>
    </source>
</evidence>
<evidence type="ECO:0000256" key="4">
    <source>
        <dbReference type="ARBA" id="ARBA00023004"/>
    </source>
</evidence>